<gene>
    <name evidence="1" type="ORF">CEXT_791491</name>
</gene>
<comment type="caution">
    <text evidence="1">The sequence shown here is derived from an EMBL/GenBank/DDBJ whole genome shotgun (WGS) entry which is preliminary data.</text>
</comment>
<dbReference type="EMBL" id="BPLR01017384">
    <property type="protein sequence ID" value="GIY91134.1"/>
    <property type="molecule type" value="Genomic_DNA"/>
</dbReference>
<evidence type="ECO:0000313" key="2">
    <source>
        <dbReference type="Proteomes" id="UP001054945"/>
    </source>
</evidence>
<accession>A0AAV4X956</accession>
<reference evidence="1 2" key="1">
    <citation type="submission" date="2021-06" db="EMBL/GenBank/DDBJ databases">
        <title>Caerostris extrusa draft genome.</title>
        <authorList>
            <person name="Kono N."/>
            <person name="Arakawa K."/>
        </authorList>
    </citation>
    <scope>NUCLEOTIDE SEQUENCE [LARGE SCALE GENOMIC DNA]</scope>
</reference>
<proteinExistence type="predicted"/>
<keyword evidence="2" id="KW-1185">Reference proteome</keyword>
<organism evidence="1 2">
    <name type="scientific">Caerostris extrusa</name>
    <name type="common">Bark spider</name>
    <name type="synonym">Caerostris bankana</name>
    <dbReference type="NCBI Taxonomy" id="172846"/>
    <lineage>
        <taxon>Eukaryota</taxon>
        <taxon>Metazoa</taxon>
        <taxon>Ecdysozoa</taxon>
        <taxon>Arthropoda</taxon>
        <taxon>Chelicerata</taxon>
        <taxon>Arachnida</taxon>
        <taxon>Araneae</taxon>
        <taxon>Araneomorphae</taxon>
        <taxon>Entelegynae</taxon>
        <taxon>Araneoidea</taxon>
        <taxon>Araneidae</taxon>
        <taxon>Caerostris</taxon>
    </lineage>
</organism>
<protein>
    <submittedName>
        <fullName evidence="1">Uncharacterized protein</fullName>
    </submittedName>
</protein>
<sequence>MKAMVTFSKQSRAKIRISKVGRRRKIFHVRDLNFLRPSLPPPSLNPVFPETFFFAPEFSSGKAALFPNWMEFNIGVFRMGILGKWNEKSELNIVFAVEKGSDHAPISVSS</sequence>
<dbReference type="AlphaFoldDB" id="A0AAV4X956"/>
<name>A0AAV4X956_CAEEX</name>
<evidence type="ECO:0000313" key="1">
    <source>
        <dbReference type="EMBL" id="GIY91134.1"/>
    </source>
</evidence>
<dbReference type="Proteomes" id="UP001054945">
    <property type="component" value="Unassembled WGS sequence"/>
</dbReference>